<evidence type="ECO:0000259" key="1">
    <source>
        <dbReference type="Pfam" id="PF00308"/>
    </source>
</evidence>
<accession>A0A9D1UY14</accession>
<dbReference type="NCBIfam" id="NF006505">
    <property type="entry name" value="PRK08939.1"/>
    <property type="match status" value="1"/>
</dbReference>
<dbReference type="Proteomes" id="UP000823963">
    <property type="component" value="Unassembled WGS sequence"/>
</dbReference>
<dbReference type="GO" id="GO:0005524">
    <property type="term" value="F:ATP binding"/>
    <property type="evidence" value="ECO:0007669"/>
    <property type="project" value="InterPro"/>
</dbReference>
<dbReference type="Pfam" id="PF07319">
    <property type="entry name" value="DnaI_N"/>
    <property type="match status" value="1"/>
</dbReference>
<dbReference type="PANTHER" id="PTHR30050:SF8">
    <property type="entry name" value="PRIMOSOMAL PROTEIN DNAI"/>
    <property type="match status" value="1"/>
</dbReference>
<name>A0A9D1UY14_9LACO</name>
<dbReference type="Pfam" id="PF00308">
    <property type="entry name" value="Bac_DnaA"/>
    <property type="match status" value="1"/>
</dbReference>
<dbReference type="InterPro" id="IPR013317">
    <property type="entry name" value="DnaA_dom"/>
</dbReference>
<dbReference type="InterPro" id="IPR027417">
    <property type="entry name" value="P-loop_NTPase"/>
</dbReference>
<dbReference type="InterPro" id="IPR009928">
    <property type="entry name" value="DnaI_N"/>
</dbReference>
<evidence type="ECO:0000313" key="4">
    <source>
        <dbReference type="Proteomes" id="UP000823963"/>
    </source>
</evidence>
<reference evidence="3" key="1">
    <citation type="journal article" date="2021" name="PeerJ">
        <title>Extensive microbial diversity within the chicken gut microbiome revealed by metagenomics and culture.</title>
        <authorList>
            <person name="Gilroy R."/>
            <person name="Ravi A."/>
            <person name="Getino M."/>
            <person name="Pursley I."/>
            <person name="Horton D.L."/>
            <person name="Alikhan N.F."/>
            <person name="Baker D."/>
            <person name="Gharbi K."/>
            <person name="Hall N."/>
            <person name="Watson M."/>
            <person name="Adriaenssens E.M."/>
            <person name="Foster-Nyarko E."/>
            <person name="Jarju S."/>
            <person name="Secka A."/>
            <person name="Antonio M."/>
            <person name="Oren A."/>
            <person name="Chaudhuri R.R."/>
            <person name="La Ragione R."/>
            <person name="Hildebrand F."/>
            <person name="Pallen M.J."/>
        </authorList>
    </citation>
    <scope>NUCLEOTIDE SEQUENCE</scope>
    <source>
        <strain evidence="3">6627</strain>
    </source>
</reference>
<gene>
    <name evidence="3" type="primary">dnaI</name>
    <name evidence="3" type="ORF">H9861_06325</name>
</gene>
<reference evidence="3" key="2">
    <citation type="submission" date="2021-04" db="EMBL/GenBank/DDBJ databases">
        <authorList>
            <person name="Gilroy R."/>
        </authorList>
    </citation>
    <scope>NUCLEOTIDE SEQUENCE</scope>
    <source>
        <strain evidence="3">6627</strain>
    </source>
</reference>
<evidence type="ECO:0000313" key="3">
    <source>
        <dbReference type="EMBL" id="HIX02354.1"/>
    </source>
</evidence>
<dbReference type="GO" id="GO:0006260">
    <property type="term" value="P:DNA replication"/>
    <property type="evidence" value="ECO:0007669"/>
    <property type="project" value="TreeGrafter"/>
</dbReference>
<dbReference type="EMBL" id="DXFP01000060">
    <property type="protein sequence ID" value="HIX02354.1"/>
    <property type="molecule type" value="Genomic_DNA"/>
</dbReference>
<feature type="domain" description="Chromosomal replication initiator protein DnaA ATPAse" evidence="1">
    <location>
        <begin position="162"/>
        <end position="231"/>
    </location>
</feature>
<comment type="caution">
    <text evidence="3">The sequence shown here is derived from an EMBL/GenBank/DDBJ whole genome shotgun (WGS) entry which is preliminary data.</text>
</comment>
<evidence type="ECO:0000259" key="2">
    <source>
        <dbReference type="Pfam" id="PF07319"/>
    </source>
</evidence>
<organism evidence="3 4">
    <name type="scientific">Candidatus Ligilactobacillus excrementigallinarum</name>
    <dbReference type="NCBI Taxonomy" id="2838641"/>
    <lineage>
        <taxon>Bacteria</taxon>
        <taxon>Bacillati</taxon>
        <taxon>Bacillota</taxon>
        <taxon>Bacilli</taxon>
        <taxon>Lactobacillales</taxon>
        <taxon>Lactobacillaceae</taxon>
        <taxon>Ligilactobacillus</taxon>
    </lineage>
</organism>
<dbReference type="AlphaFoldDB" id="A0A9D1UY14"/>
<dbReference type="Gene3D" id="3.40.50.300">
    <property type="entry name" value="P-loop containing nucleotide triphosphate hydrolases"/>
    <property type="match status" value="1"/>
</dbReference>
<dbReference type="CDD" id="cd00009">
    <property type="entry name" value="AAA"/>
    <property type="match status" value="1"/>
</dbReference>
<dbReference type="SUPFAM" id="SSF52540">
    <property type="entry name" value="P-loop containing nucleoside triphosphate hydrolases"/>
    <property type="match status" value="1"/>
</dbReference>
<feature type="domain" description="Primosomal DnaI N-terminal" evidence="2">
    <location>
        <begin position="1"/>
        <end position="93"/>
    </location>
</feature>
<dbReference type="PANTHER" id="PTHR30050">
    <property type="entry name" value="CHROMOSOMAL REPLICATION INITIATOR PROTEIN DNAA"/>
    <property type="match status" value="1"/>
</dbReference>
<proteinExistence type="predicted"/>
<protein>
    <submittedName>
        <fullName evidence="3">Primosomal protein DnaI</fullName>
    </submittedName>
</protein>
<sequence length="313" mass="36163">MENISDGLKHRFHDPKMRQQYVELFNRVMQDSEVAKFLQDNSDVLSRSDIVKGFSKLYEFMTLKEEIKAGKKTYVPGYEPHLITSDHQIEVVYRPTKEYTQNQQENKLKKAIQQIGLPKSLINARIENYDLDGREEPLRAALQFIDGCSAYLLKHQNHFPKGLYLSGSLGVGKSYLLAATAIKLVEKGIETKYYHFPTFSGEMMNSIGENRTSQLINQVKNYPVVIFDDIGSTQITPWMRDNVLGIILEYRMSNELPTLFSSNLSIDELRDQYLTVSNKGDSEPLKAMRITERIRFLANEYQMVGPNRRNFQN</sequence>